<comment type="similarity">
    <text evidence="9">Belongs to the TRAFAC class translation factor GTPase superfamily. Classic translation factor GTPase family. CysN/NodQ subfamily.</text>
</comment>
<dbReference type="EC" id="2.7.7.4" evidence="9"/>
<evidence type="ECO:0000313" key="12">
    <source>
        <dbReference type="Proteomes" id="UP000318126"/>
    </source>
</evidence>
<dbReference type="Gene3D" id="3.40.50.300">
    <property type="entry name" value="P-loop containing nucleotide triphosphate hydrolases"/>
    <property type="match status" value="1"/>
</dbReference>
<dbReference type="GO" id="GO:0070814">
    <property type="term" value="P:hydrogen sulfide biosynthetic process"/>
    <property type="evidence" value="ECO:0007669"/>
    <property type="project" value="UniProtKB-UniRule"/>
</dbReference>
<evidence type="ECO:0000256" key="6">
    <source>
        <dbReference type="ARBA" id="ARBA00023134"/>
    </source>
</evidence>
<organism evidence="11 12">
    <name type="scientific">Shewanella hanedai</name>
    <name type="common">Alteromonas hanedai</name>
    <dbReference type="NCBI Taxonomy" id="25"/>
    <lineage>
        <taxon>Bacteria</taxon>
        <taxon>Pseudomonadati</taxon>
        <taxon>Pseudomonadota</taxon>
        <taxon>Gammaproteobacteria</taxon>
        <taxon>Alteromonadales</taxon>
        <taxon>Shewanellaceae</taxon>
        <taxon>Shewanella</taxon>
    </lineage>
</organism>
<evidence type="ECO:0000256" key="1">
    <source>
        <dbReference type="ARBA" id="ARBA00005048"/>
    </source>
</evidence>
<comment type="function">
    <text evidence="7 9">With CysD forms the ATP sulfurylase (ATPS) that catalyzes the adenylation of sulfate producing adenosine 5'-phosphosulfate (APS) and diphosphate, the first enzymatic step in sulfur assimilation pathway. APS synthesis involves the formation of a high-energy phosphoric-sulfuric acid anhydride bond driven by GTP hydrolysis by CysN coupled to ATP hydrolysis by CysD.</text>
</comment>
<feature type="domain" description="Tr-type G" evidence="10">
    <location>
        <begin position="22"/>
        <end position="225"/>
    </location>
</feature>
<dbReference type="InterPro" id="IPR031157">
    <property type="entry name" value="G_TR_CS"/>
</dbReference>
<dbReference type="SUPFAM" id="SSF50465">
    <property type="entry name" value="EF-Tu/eEF-1alpha/eIF2-gamma C-terminal domain"/>
    <property type="match status" value="1"/>
</dbReference>
<dbReference type="GO" id="GO:0000103">
    <property type="term" value="P:sulfate assimilation"/>
    <property type="evidence" value="ECO:0007669"/>
    <property type="project" value="UniProtKB-UniRule"/>
</dbReference>
<keyword evidence="12" id="KW-1185">Reference proteome</keyword>
<dbReference type="GO" id="GO:0005524">
    <property type="term" value="F:ATP binding"/>
    <property type="evidence" value="ECO:0007669"/>
    <property type="project" value="UniProtKB-KW"/>
</dbReference>
<feature type="binding site" evidence="9">
    <location>
        <begin position="110"/>
        <end position="114"/>
    </location>
    <ligand>
        <name>GTP</name>
        <dbReference type="ChEBI" id="CHEBI:37565"/>
    </ligand>
</feature>
<dbReference type="PANTHER" id="PTHR23115">
    <property type="entry name" value="TRANSLATION FACTOR"/>
    <property type="match status" value="1"/>
</dbReference>
<evidence type="ECO:0000256" key="5">
    <source>
        <dbReference type="ARBA" id="ARBA00022840"/>
    </source>
</evidence>
<keyword evidence="5 9" id="KW-0067">ATP-binding</keyword>
<comment type="subunit">
    <text evidence="8">Heterodimer composed of CysD, the smaller subunit, and CysNC.</text>
</comment>
<proteinExistence type="inferred from homology"/>
<dbReference type="UniPathway" id="UPA00140">
    <property type="reaction ID" value="UER00204"/>
</dbReference>
<gene>
    <name evidence="9 11" type="primary">cysN</name>
    <name evidence="11" type="ORF">FN961_14570</name>
</gene>
<dbReference type="Pfam" id="PF00009">
    <property type="entry name" value="GTP_EFTU"/>
    <property type="match status" value="1"/>
</dbReference>
<dbReference type="EMBL" id="VKGK01000017">
    <property type="protein sequence ID" value="TRY13680.1"/>
    <property type="molecule type" value="Genomic_DNA"/>
</dbReference>
<dbReference type="PROSITE" id="PS51722">
    <property type="entry name" value="G_TR_2"/>
    <property type="match status" value="1"/>
</dbReference>
<evidence type="ECO:0000256" key="4">
    <source>
        <dbReference type="ARBA" id="ARBA00022741"/>
    </source>
</evidence>
<dbReference type="InterPro" id="IPR050100">
    <property type="entry name" value="TRAFAC_GTPase_members"/>
</dbReference>
<accession>A0A553JMQ5</accession>
<dbReference type="Proteomes" id="UP000318126">
    <property type="component" value="Unassembled WGS sequence"/>
</dbReference>
<dbReference type="GO" id="GO:0003924">
    <property type="term" value="F:GTPase activity"/>
    <property type="evidence" value="ECO:0007669"/>
    <property type="project" value="InterPro"/>
</dbReference>
<keyword evidence="4 9" id="KW-0547">Nucleotide-binding</keyword>
<dbReference type="CDD" id="cd03695">
    <property type="entry name" value="CysN_NodQ_II"/>
    <property type="match status" value="1"/>
</dbReference>
<dbReference type="InterPro" id="IPR005225">
    <property type="entry name" value="Small_GTP-bd"/>
</dbReference>
<name>A0A553JMQ5_SHEHA</name>
<comment type="pathway">
    <text evidence="1 9">Sulfur metabolism; hydrogen sulfide biosynthesis; sulfite from sulfate: step 1/3.</text>
</comment>
<dbReference type="InterPro" id="IPR009000">
    <property type="entry name" value="Transl_B-barrel_sf"/>
</dbReference>
<comment type="caution">
    <text evidence="11">The sequence shown here is derived from an EMBL/GenBank/DDBJ whole genome shotgun (WGS) entry which is preliminary data.</text>
</comment>
<dbReference type="SUPFAM" id="SSF52540">
    <property type="entry name" value="P-loop containing nucleoside triphosphate hydrolases"/>
    <property type="match status" value="1"/>
</dbReference>
<dbReference type="InterPro" id="IPR041757">
    <property type="entry name" value="CysN_GTP-bd"/>
</dbReference>
<dbReference type="NCBIfam" id="TIGR02034">
    <property type="entry name" value="CysN"/>
    <property type="match status" value="1"/>
</dbReference>
<dbReference type="GO" id="GO:0004781">
    <property type="term" value="F:sulfate adenylyltransferase (ATP) activity"/>
    <property type="evidence" value="ECO:0007669"/>
    <property type="project" value="UniProtKB-UniRule"/>
</dbReference>
<evidence type="ECO:0000256" key="7">
    <source>
        <dbReference type="ARBA" id="ARBA00055271"/>
    </source>
</evidence>
<keyword evidence="3 9" id="KW-0548">Nucleotidyltransferase</keyword>
<dbReference type="HAMAP" id="MF_00062">
    <property type="entry name" value="Sulf_adenylyltr_sub1"/>
    <property type="match status" value="1"/>
</dbReference>
<dbReference type="RefSeq" id="WP_144040910.1">
    <property type="nucleotide sequence ID" value="NZ_BMPL01000038.1"/>
</dbReference>
<dbReference type="InterPro" id="IPR044139">
    <property type="entry name" value="CysN_NoDQ_III"/>
</dbReference>
<protein>
    <recommendedName>
        <fullName evidence="9">Sulfate adenylyltransferase subunit 1</fullName>
        <ecNumber evidence="9">2.7.7.4</ecNumber>
    </recommendedName>
    <alternativeName>
        <fullName evidence="9">ATP-sulfurylase large subunit</fullName>
    </alternativeName>
    <alternativeName>
        <fullName evidence="9">Sulfate adenylate transferase</fullName>
        <shortName evidence="9">SAT</shortName>
    </alternativeName>
</protein>
<comment type="catalytic activity">
    <reaction evidence="9">
        <text>sulfate + ATP + H(+) = adenosine 5'-phosphosulfate + diphosphate</text>
        <dbReference type="Rhea" id="RHEA:18133"/>
        <dbReference type="ChEBI" id="CHEBI:15378"/>
        <dbReference type="ChEBI" id="CHEBI:16189"/>
        <dbReference type="ChEBI" id="CHEBI:30616"/>
        <dbReference type="ChEBI" id="CHEBI:33019"/>
        <dbReference type="ChEBI" id="CHEBI:58243"/>
        <dbReference type="EC" id="2.7.7.4"/>
    </reaction>
</comment>
<evidence type="ECO:0000259" key="10">
    <source>
        <dbReference type="PROSITE" id="PS51722"/>
    </source>
</evidence>
<evidence type="ECO:0000256" key="3">
    <source>
        <dbReference type="ARBA" id="ARBA00022695"/>
    </source>
</evidence>
<keyword evidence="2 9" id="KW-0808">Transferase</keyword>
<dbReference type="SUPFAM" id="SSF50447">
    <property type="entry name" value="Translation proteins"/>
    <property type="match status" value="1"/>
</dbReference>
<evidence type="ECO:0000256" key="8">
    <source>
        <dbReference type="ARBA" id="ARBA00062688"/>
    </source>
</evidence>
<dbReference type="InterPro" id="IPR009001">
    <property type="entry name" value="Transl_elong_EF1A/Init_IF2_C"/>
</dbReference>
<dbReference type="PRINTS" id="PR00315">
    <property type="entry name" value="ELONGATNFCT"/>
</dbReference>
<reference evidence="12" key="1">
    <citation type="submission" date="2019-07" db="EMBL/GenBank/DDBJ databases">
        <title>Shewanella sp. YLB-08 draft genomic sequence.</title>
        <authorList>
            <person name="Yu L."/>
        </authorList>
    </citation>
    <scope>NUCLEOTIDE SEQUENCE [LARGE SCALE GENOMIC DNA]</scope>
    <source>
        <strain evidence="12">JCM 20706</strain>
    </source>
</reference>
<evidence type="ECO:0000313" key="11">
    <source>
        <dbReference type="EMBL" id="TRY13680.1"/>
    </source>
</evidence>
<sequence>MTTEQTLLETDIEAYLQKHEDKDMLRFLTCGNVDDGKSTLIGRLLHDSKLIFEDHMAAIKCDSKKYNTTDGEFDLALLVDGLQSEREQGITIDVAYRYFATESRKFIIADCPGHEQYTRNMATGASNCDLAIVMIDARYGVQTQTKRHSYIASLLGIKHVIVAVNKMDLVDYSQAEYRKIKSAYKAFAQDLNIPDIRFVPISALKGDNVVNKSESMDWYPGATLMELLNSVTINEDKNLEDFRFPVQFVTRPNLDFRGFCGTIAAGVISVGDVITAMPSGKSSTVARIVTADGDLTNAFAGQAITITTNDEIDISRGDVLVKSNQLATASDSFEATIVWMDEVALQPGKEYEFKVGTKNTYGRIGSINHRIDVNTLKQIEVNAMQLNEIASCNVHVSSPVVIDVYNNVKGTGSFVVIDRLTNVTVGAGMITKTTVSEARSSKLEARVYTQAEIELNAYVRKCFPEWDCHVVECIKY</sequence>
<keyword evidence="6 9" id="KW-0342">GTP-binding</keyword>
<dbReference type="InterPro" id="IPR000795">
    <property type="entry name" value="T_Tr_GTP-bd_dom"/>
</dbReference>
<dbReference type="AlphaFoldDB" id="A0A553JMQ5"/>
<dbReference type="InterPro" id="IPR011779">
    <property type="entry name" value="SO4_adenylTrfase_lsu"/>
</dbReference>
<dbReference type="NCBIfam" id="TIGR00231">
    <property type="entry name" value="small_GTP"/>
    <property type="match status" value="1"/>
</dbReference>
<dbReference type="GO" id="GO:0005525">
    <property type="term" value="F:GTP binding"/>
    <property type="evidence" value="ECO:0007669"/>
    <property type="project" value="UniProtKB-UniRule"/>
</dbReference>
<feature type="binding site" evidence="9">
    <location>
        <begin position="165"/>
        <end position="168"/>
    </location>
    <ligand>
        <name>GTP</name>
        <dbReference type="ChEBI" id="CHEBI:37565"/>
    </ligand>
</feature>
<dbReference type="InterPro" id="IPR027417">
    <property type="entry name" value="P-loop_NTPase"/>
</dbReference>
<dbReference type="Gene3D" id="2.40.30.10">
    <property type="entry name" value="Translation factors"/>
    <property type="match status" value="2"/>
</dbReference>
<evidence type="ECO:0000256" key="9">
    <source>
        <dbReference type="HAMAP-Rule" id="MF_00062"/>
    </source>
</evidence>
<dbReference type="InterPro" id="IPR044138">
    <property type="entry name" value="CysN_II"/>
</dbReference>
<dbReference type="FunFam" id="3.40.50.300:FF:000119">
    <property type="entry name" value="Sulfate adenylyltransferase subunit 1"/>
    <property type="match status" value="1"/>
</dbReference>
<feature type="binding site" evidence="9">
    <location>
        <begin position="31"/>
        <end position="38"/>
    </location>
    <ligand>
        <name>GTP</name>
        <dbReference type="ChEBI" id="CHEBI:37565"/>
    </ligand>
</feature>
<dbReference type="FunFam" id="2.40.30.10:FF:000027">
    <property type="entry name" value="Sulfate adenylyltransferase subunit 1"/>
    <property type="match status" value="1"/>
</dbReference>
<dbReference type="PROSITE" id="PS00301">
    <property type="entry name" value="G_TR_1"/>
    <property type="match status" value="1"/>
</dbReference>
<dbReference type="Pfam" id="PF22594">
    <property type="entry name" value="GTP-eEF1A_C"/>
    <property type="match status" value="1"/>
</dbReference>
<dbReference type="NCBIfam" id="NF003478">
    <property type="entry name" value="PRK05124.1"/>
    <property type="match status" value="1"/>
</dbReference>
<evidence type="ECO:0000256" key="2">
    <source>
        <dbReference type="ARBA" id="ARBA00022679"/>
    </source>
</evidence>
<dbReference type="OrthoDB" id="9804504at2"/>
<dbReference type="CDD" id="cd04095">
    <property type="entry name" value="CysN_NoDQ_III"/>
    <property type="match status" value="1"/>
</dbReference>
<dbReference type="InterPro" id="IPR054696">
    <property type="entry name" value="GTP-eEF1A_C"/>
</dbReference>
<dbReference type="CDD" id="cd04166">
    <property type="entry name" value="CysN_ATPS"/>
    <property type="match status" value="1"/>
</dbReference>